<proteinExistence type="predicted"/>
<sequence length="38" mass="4472">MKYISLDFLSTNIRDMVQYLSKILLDPLSKILLDPINF</sequence>
<name>A0A6C0AGR5_9ZZZZ</name>
<protein>
    <submittedName>
        <fullName evidence="1">Uncharacterized protein</fullName>
    </submittedName>
</protein>
<reference evidence="1" key="1">
    <citation type="journal article" date="2020" name="Nature">
        <title>Giant virus diversity and host interactions through global metagenomics.</title>
        <authorList>
            <person name="Schulz F."/>
            <person name="Roux S."/>
            <person name="Paez-Espino D."/>
            <person name="Jungbluth S."/>
            <person name="Walsh D.A."/>
            <person name="Denef V.J."/>
            <person name="McMahon K.D."/>
            <person name="Konstantinidis K.T."/>
            <person name="Eloe-Fadrosh E.A."/>
            <person name="Kyrpides N.C."/>
            <person name="Woyke T."/>
        </authorList>
    </citation>
    <scope>NUCLEOTIDE SEQUENCE</scope>
    <source>
        <strain evidence="1">GVMAG-S-1021933-23</strain>
    </source>
</reference>
<dbReference type="EMBL" id="MN740598">
    <property type="protein sequence ID" value="QHS78531.1"/>
    <property type="molecule type" value="Genomic_DNA"/>
</dbReference>
<organism evidence="1">
    <name type="scientific">viral metagenome</name>
    <dbReference type="NCBI Taxonomy" id="1070528"/>
    <lineage>
        <taxon>unclassified sequences</taxon>
        <taxon>metagenomes</taxon>
        <taxon>organismal metagenomes</taxon>
    </lineage>
</organism>
<dbReference type="AlphaFoldDB" id="A0A6C0AGR5"/>
<accession>A0A6C0AGR5</accession>
<evidence type="ECO:0000313" key="1">
    <source>
        <dbReference type="EMBL" id="QHS78531.1"/>
    </source>
</evidence>